<reference evidence="18 19" key="3">
    <citation type="journal article" date="2019" name="Nat. Med.">
        <title>A library of human gut bacterial isolates paired with longitudinal multiomics data enables mechanistic microbiome research.</title>
        <authorList>
            <person name="Poyet M."/>
            <person name="Groussin M."/>
            <person name="Gibbons S.M."/>
            <person name="Avila-Pacheco J."/>
            <person name="Jiang X."/>
            <person name="Kearney S.M."/>
            <person name="Perrotta A.R."/>
            <person name="Berdy B."/>
            <person name="Zhao S."/>
            <person name="Lieberman T.D."/>
            <person name="Swanson P.K."/>
            <person name="Smith M."/>
            <person name="Roesemann S."/>
            <person name="Alexander J.E."/>
            <person name="Rich S.A."/>
            <person name="Livny J."/>
            <person name="Vlamakis H."/>
            <person name="Clish C."/>
            <person name="Bullock K."/>
            <person name="Deik A."/>
            <person name="Scott J."/>
            <person name="Pierce K.A."/>
            <person name="Xavier R.J."/>
            <person name="Alm E.J."/>
        </authorList>
    </citation>
    <scope>NUCLEOTIDE SEQUENCE [LARGE SCALE GENOMIC DNA]</scope>
    <source>
        <strain evidence="4 21">BIOML-A283</strain>
        <strain evidence="5 22">BIOML-A284</strain>
        <strain evidence="8 20">BIOML-A37</strain>
        <strain evidence="7 19">BIOML-A55</strain>
        <strain evidence="6 18">BIOML-A65</strain>
    </source>
</reference>
<dbReference type="EMBL" id="JAHOFX010000005">
    <property type="protein sequence ID" value="MBV3438476.1"/>
    <property type="molecule type" value="Genomic_DNA"/>
</dbReference>
<dbReference type="EMBL" id="WDRM01000039">
    <property type="protein sequence ID" value="KAB7334437.1"/>
    <property type="molecule type" value="Genomic_DNA"/>
</dbReference>
<dbReference type="EMBL" id="QSAR01000002">
    <property type="protein sequence ID" value="RGW65760.1"/>
    <property type="molecule type" value="Genomic_DNA"/>
</dbReference>
<evidence type="ECO:0000313" key="17">
    <source>
        <dbReference type="Proteomes" id="UP000265775"/>
    </source>
</evidence>
<name>A0A0M4ND50_BIFLN</name>
<evidence type="ECO:0000259" key="3">
    <source>
        <dbReference type="PROSITE" id="PS50937"/>
    </source>
</evidence>
<evidence type="ECO:0000313" key="18">
    <source>
        <dbReference type="Proteomes" id="UP000430971"/>
    </source>
</evidence>
<evidence type="ECO:0000313" key="8">
    <source>
        <dbReference type="EMBL" id="KAB7394955.1"/>
    </source>
</evidence>
<evidence type="ECO:0000313" key="6">
    <source>
        <dbReference type="EMBL" id="KAB7334437.1"/>
    </source>
</evidence>
<reference evidence="9" key="4">
    <citation type="submission" date="2021-06" db="EMBL/GenBank/DDBJ databases">
        <title>Collection of gut derived symbiotic bacterial strains cultured from healthy donors.</title>
        <authorList>
            <person name="Lin H."/>
            <person name="Littmann E."/>
            <person name="Pamer E.G."/>
        </authorList>
    </citation>
    <scope>NUCLEOTIDE SEQUENCE</scope>
    <source>
        <strain evidence="9">MSK.19.9</strain>
    </source>
</reference>
<dbReference type="Proteomes" id="UP000265775">
    <property type="component" value="Unassembled WGS sequence"/>
</dbReference>
<dbReference type="InterPro" id="IPR015358">
    <property type="entry name" value="Tscrpt_reg_MerR_DNA-bd"/>
</dbReference>
<evidence type="ECO:0000313" key="21">
    <source>
        <dbReference type="Proteomes" id="UP000481350"/>
    </source>
</evidence>
<dbReference type="GO" id="GO:0003677">
    <property type="term" value="F:DNA binding"/>
    <property type="evidence" value="ECO:0007669"/>
    <property type="project" value="UniProtKB-KW"/>
</dbReference>
<dbReference type="Proteomes" id="UP000460881">
    <property type="component" value="Unassembled WGS sequence"/>
</dbReference>
<evidence type="ECO:0000313" key="15">
    <source>
        <dbReference type="Proteomes" id="UP000261186"/>
    </source>
</evidence>
<reference evidence="10 14" key="1">
    <citation type="journal article" date="2017" name="Anaerobe">
        <title>Quantification, isolation and characterization of Bifidobacterium from the vaginal microbiomes of reproductive aged women.</title>
        <authorList>
            <person name="Freitas A.C."/>
            <person name="Hill J.E."/>
        </authorList>
    </citation>
    <scope>NUCLEOTIDE SEQUENCE [LARGE SCALE GENOMIC DNA]</scope>
    <source>
        <strain evidence="10 14">N6D05</strain>
    </source>
</reference>
<keyword evidence="2" id="KW-0804">Transcription</keyword>
<dbReference type="Proteomes" id="UP000261288">
    <property type="component" value="Unassembled WGS sequence"/>
</dbReference>
<evidence type="ECO:0000313" key="13">
    <source>
        <dbReference type="EMBL" id="RGW65760.1"/>
    </source>
</evidence>
<dbReference type="EMBL" id="QSRZ01000001">
    <property type="protein sequence ID" value="RGL52794.1"/>
    <property type="molecule type" value="Genomic_DNA"/>
</dbReference>
<dbReference type="Proteomes" id="UP000430971">
    <property type="component" value="Unassembled WGS sequence"/>
</dbReference>
<dbReference type="EMBL" id="WDRC01000040">
    <property type="protein sequence ID" value="KAB7356696.1"/>
    <property type="molecule type" value="Genomic_DNA"/>
</dbReference>
<dbReference type="SUPFAM" id="SSF46955">
    <property type="entry name" value="Putative DNA-binding domain"/>
    <property type="match status" value="1"/>
</dbReference>
<evidence type="ECO:0000313" key="19">
    <source>
        <dbReference type="Proteomes" id="UP000460881"/>
    </source>
</evidence>
<evidence type="ECO:0000313" key="9">
    <source>
        <dbReference type="EMBL" id="MBV3438476.1"/>
    </source>
</evidence>
<dbReference type="Proteomes" id="UP000468842">
    <property type="component" value="Unassembled WGS sequence"/>
</dbReference>
<dbReference type="AlphaFoldDB" id="A0A0M4ND50"/>
<evidence type="ECO:0000313" key="16">
    <source>
        <dbReference type="Proteomes" id="UP000261288"/>
    </source>
</evidence>
<dbReference type="Proteomes" id="UP000491334">
    <property type="component" value="Unassembled WGS sequence"/>
</dbReference>
<dbReference type="Proteomes" id="UP000261186">
    <property type="component" value="Unassembled WGS sequence"/>
</dbReference>
<proteinExistence type="predicted"/>
<dbReference type="EMBL" id="NJNR01000007">
    <property type="protein sequence ID" value="RDX10424.1"/>
    <property type="molecule type" value="Genomic_DNA"/>
</dbReference>
<evidence type="ECO:0000313" key="22">
    <source>
        <dbReference type="Proteomes" id="UP000491334"/>
    </source>
</evidence>
<dbReference type="EMBL" id="WDQK01000013">
    <property type="protein sequence ID" value="KAB7394955.1"/>
    <property type="molecule type" value="Genomic_DNA"/>
</dbReference>
<evidence type="ECO:0000313" key="5">
    <source>
        <dbReference type="EMBL" id="KAB6918812.1"/>
    </source>
</evidence>
<evidence type="ECO:0000256" key="1">
    <source>
        <dbReference type="ARBA" id="ARBA00023015"/>
    </source>
</evidence>
<dbReference type="Proteomes" id="UP000257074">
    <property type="component" value="Unassembled WGS sequence"/>
</dbReference>
<evidence type="ECO:0000313" key="10">
    <source>
        <dbReference type="EMBL" id="RDX10424.1"/>
    </source>
</evidence>
<dbReference type="GO" id="GO:0006355">
    <property type="term" value="P:regulation of DNA-templated transcription"/>
    <property type="evidence" value="ECO:0007669"/>
    <property type="project" value="InterPro"/>
</dbReference>
<dbReference type="Proteomes" id="UP000481350">
    <property type="component" value="Unassembled WGS sequence"/>
</dbReference>
<evidence type="ECO:0000256" key="2">
    <source>
        <dbReference type="ARBA" id="ARBA00023163"/>
    </source>
</evidence>
<keyword evidence="1" id="KW-0805">Transcription regulation</keyword>
<accession>A0A0M4ND50</accession>
<gene>
    <name evidence="10" type="ORF">CE169_01905</name>
    <name evidence="13" type="ORF">DWV59_02320</name>
    <name evidence="12" type="ORF">DXC63_00305</name>
    <name evidence="11" type="ORF">DXC85_07180</name>
    <name evidence="8" type="ORF">GBB40_06870</name>
    <name evidence="7" type="ORF">GBB63_10840</name>
    <name evidence="6" type="ORF">GBB73_10885</name>
    <name evidence="4" type="ORF">GBJ98_09815</name>
    <name evidence="5" type="ORF">GBK06_04740</name>
    <name evidence="9" type="ORF">KSW34_05585</name>
</gene>
<dbReference type="EMBL" id="WDZO01000030">
    <property type="protein sequence ID" value="KAB6911023.1"/>
    <property type="molecule type" value="Genomic_DNA"/>
</dbReference>
<dbReference type="EMBL" id="WDZP01000008">
    <property type="protein sequence ID" value="KAB6918812.1"/>
    <property type="molecule type" value="Genomic_DNA"/>
</dbReference>
<evidence type="ECO:0000313" key="4">
    <source>
        <dbReference type="EMBL" id="KAB6911023.1"/>
    </source>
</evidence>
<comment type="caution">
    <text evidence="6">The sequence shown here is derived from an EMBL/GenBank/DDBJ whole genome shotgun (WGS) entry which is preliminary data.</text>
</comment>
<evidence type="ECO:0000313" key="11">
    <source>
        <dbReference type="EMBL" id="RGL03591.1"/>
    </source>
</evidence>
<evidence type="ECO:0000313" key="7">
    <source>
        <dbReference type="EMBL" id="KAB7356696.1"/>
    </source>
</evidence>
<evidence type="ECO:0000313" key="20">
    <source>
        <dbReference type="Proteomes" id="UP000468842"/>
    </source>
</evidence>
<dbReference type="InterPro" id="IPR000551">
    <property type="entry name" value="MerR-type_HTH_dom"/>
</dbReference>
<protein>
    <submittedName>
        <fullName evidence="6">MerR family DNA-binding protein</fullName>
    </submittedName>
    <submittedName>
        <fullName evidence="10">MerR family transcriptional regulator</fullName>
    </submittedName>
</protein>
<feature type="domain" description="HTH merR-type" evidence="3">
    <location>
        <begin position="1"/>
        <end position="24"/>
    </location>
</feature>
<organism evidence="6 18">
    <name type="scientific">Bifidobacterium longum</name>
    <dbReference type="NCBI Taxonomy" id="216816"/>
    <lineage>
        <taxon>Bacteria</taxon>
        <taxon>Bacillati</taxon>
        <taxon>Actinomycetota</taxon>
        <taxon>Actinomycetes</taxon>
        <taxon>Bifidobacteriales</taxon>
        <taxon>Bifidobacteriaceae</taxon>
        <taxon>Bifidobacterium</taxon>
    </lineage>
</organism>
<dbReference type="PROSITE" id="PS50937">
    <property type="entry name" value="HTH_MERR_2"/>
    <property type="match status" value="1"/>
</dbReference>
<reference evidence="15 16" key="2">
    <citation type="submission" date="2018-08" db="EMBL/GenBank/DDBJ databases">
        <title>A genome reference for cultivated species of the human gut microbiota.</title>
        <authorList>
            <person name="Zou Y."/>
            <person name="Xue W."/>
            <person name="Luo G."/>
        </authorList>
    </citation>
    <scope>NUCLEOTIDE SEQUENCE [LARGE SCALE GENOMIC DNA]</scope>
    <source>
        <strain evidence="13 17">AF11-12</strain>
        <strain evidence="12 16">TF06-45A</strain>
        <strain evidence="11 15">TF08-4AC</strain>
    </source>
</reference>
<dbReference type="InterPro" id="IPR009061">
    <property type="entry name" value="DNA-bd_dom_put_sf"/>
</dbReference>
<evidence type="ECO:0000313" key="12">
    <source>
        <dbReference type="EMBL" id="RGL52794.1"/>
    </source>
</evidence>
<dbReference type="Proteomes" id="UP001195937">
    <property type="component" value="Unassembled WGS sequence"/>
</dbReference>
<dbReference type="Pfam" id="PF09278">
    <property type="entry name" value="MerR-DNA-bind"/>
    <property type="match status" value="1"/>
</dbReference>
<dbReference type="Gene3D" id="1.10.1660.10">
    <property type="match status" value="1"/>
</dbReference>
<sequence length="107" mass="12075">MLDLIECLKSTGMSLAEIKDFVDMTKQGDATLESRLAVFRNQRDVVKRQIAELRRRYIKLDVVITSGASCTSSMKINIPYGSSIFCLVCAECRISKWGFGAKYRISK</sequence>
<keyword evidence="6" id="KW-0238">DNA-binding</keyword>
<evidence type="ECO:0000313" key="14">
    <source>
        <dbReference type="Proteomes" id="UP000257074"/>
    </source>
</evidence>
<dbReference type="EMBL" id="QSRH01000004">
    <property type="protein sequence ID" value="RGL03591.1"/>
    <property type="molecule type" value="Genomic_DNA"/>
</dbReference>